<comment type="caution">
    <text evidence="1">The sequence shown here is derived from an EMBL/GenBank/DDBJ whole genome shotgun (WGS) entry which is preliminary data.</text>
</comment>
<organism evidence="1 2">
    <name type="scientific">Zarea fungicola</name>
    <dbReference type="NCBI Taxonomy" id="93591"/>
    <lineage>
        <taxon>Eukaryota</taxon>
        <taxon>Fungi</taxon>
        <taxon>Dikarya</taxon>
        <taxon>Ascomycota</taxon>
        <taxon>Pezizomycotina</taxon>
        <taxon>Sordariomycetes</taxon>
        <taxon>Hypocreomycetidae</taxon>
        <taxon>Hypocreales</taxon>
        <taxon>Cordycipitaceae</taxon>
        <taxon>Zarea</taxon>
    </lineage>
</organism>
<evidence type="ECO:0000313" key="2">
    <source>
        <dbReference type="Proteomes" id="UP001143910"/>
    </source>
</evidence>
<sequence>MASFLVLLDTSVLANAIPKITSQFHRLEDIAWYGAAYQVASAVAQPLVGKVYSQFSPKLVFAVFFVCFELGSLVCALAVSSRMLIMGRAISGLGSAGVFAGALIIIGVSVPAEKRAVAQLGSLAGPLVGGILTDKLSWRWCFYISLGFGIVVIIGILICVGVDTDKKKSLVPCRQRWAMLYSNVDVVGFCLLALGTTTLVVALQSGGRVYPWNSTMIITLLCCAAFSCLLFAGWVWYRGDAALIPTTLFKNRIVVVACYMSMAINTTSSLISYWMPIYFQAVLEKGPLDSAISTLPTILSCFIVGIATGHLICGGALAVAAASLLGTLDQRSSATQWVVYQLLLGTSRGLAQQVGYAVIQVAAPSALMPVAISTMVFSQNMGGALFLSLSSVSFALTFRAALALIAPSADAEAVLSAGASYWHDKSLDVKEIQLTYSASLHKVFFLVAGVAGTFFLMSFFCGWVNINCKQSTSGGREDSLVALSPAPSSIPRPTH</sequence>
<dbReference type="EMBL" id="JANJQO010000134">
    <property type="protein sequence ID" value="KAJ2981381.1"/>
    <property type="molecule type" value="Genomic_DNA"/>
</dbReference>
<proteinExistence type="predicted"/>
<evidence type="ECO:0000313" key="1">
    <source>
        <dbReference type="EMBL" id="KAJ2981381.1"/>
    </source>
</evidence>
<keyword evidence="2" id="KW-1185">Reference proteome</keyword>
<accession>A0ACC1NS13</accession>
<name>A0ACC1NS13_9HYPO</name>
<reference evidence="1" key="1">
    <citation type="submission" date="2022-08" db="EMBL/GenBank/DDBJ databases">
        <title>Genome Sequence of Lecanicillium fungicola.</title>
        <authorList>
            <person name="Buettner E."/>
        </authorList>
    </citation>
    <scope>NUCLEOTIDE SEQUENCE</scope>
    <source>
        <strain evidence="1">Babe33</strain>
    </source>
</reference>
<protein>
    <submittedName>
        <fullName evidence="1">Uncharacterized protein</fullName>
    </submittedName>
</protein>
<gene>
    <name evidence="1" type="ORF">NQ176_g2059</name>
</gene>
<dbReference type="Proteomes" id="UP001143910">
    <property type="component" value="Unassembled WGS sequence"/>
</dbReference>